<evidence type="ECO:0000313" key="2">
    <source>
        <dbReference type="EMBL" id="SKC08353.1"/>
    </source>
</evidence>
<proteinExistence type="predicted"/>
<dbReference type="STRING" id="1513896.SAMN05660841_04114"/>
<keyword evidence="1" id="KW-0812">Transmembrane</keyword>
<dbReference type="EMBL" id="FUZF01000026">
    <property type="protein sequence ID" value="SKC08353.1"/>
    <property type="molecule type" value="Genomic_DNA"/>
</dbReference>
<sequence>MFNMLPFAIYESVNPSGTSEHTFIVLFDVVVAALLLLSIYKLLYNFFTKDSGESTL</sequence>
<dbReference type="AlphaFoldDB" id="A0A1T5GIV6"/>
<evidence type="ECO:0000256" key="1">
    <source>
        <dbReference type="SAM" id="Phobius"/>
    </source>
</evidence>
<protein>
    <submittedName>
        <fullName evidence="2">Uncharacterized protein</fullName>
    </submittedName>
</protein>
<feature type="transmembrane region" description="Helical" evidence="1">
    <location>
        <begin position="23"/>
        <end position="43"/>
    </location>
</feature>
<organism evidence="2 3">
    <name type="scientific">Sphingobacterium nematocida</name>
    <dbReference type="NCBI Taxonomy" id="1513896"/>
    <lineage>
        <taxon>Bacteria</taxon>
        <taxon>Pseudomonadati</taxon>
        <taxon>Bacteroidota</taxon>
        <taxon>Sphingobacteriia</taxon>
        <taxon>Sphingobacteriales</taxon>
        <taxon>Sphingobacteriaceae</taxon>
        <taxon>Sphingobacterium</taxon>
    </lineage>
</organism>
<gene>
    <name evidence="2" type="ORF">SAMN05660841_04114</name>
</gene>
<evidence type="ECO:0000313" key="3">
    <source>
        <dbReference type="Proteomes" id="UP000190150"/>
    </source>
</evidence>
<name>A0A1T5GIV6_9SPHI</name>
<keyword evidence="1" id="KW-0472">Membrane</keyword>
<accession>A0A1T5GIV6</accession>
<keyword evidence="3" id="KW-1185">Reference proteome</keyword>
<keyword evidence="1" id="KW-1133">Transmembrane helix</keyword>
<dbReference type="Proteomes" id="UP000190150">
    <property type="component" value="Unassembled WGS sequence"/>
</dbReference>
<reference evidence="3" key="1">
    <citation type="submission" date="2017-02" db="EMBL/GenBank/DDBJ databases">
        <authorList>
            <person name="Varghese N."/>
            <person name="Submissions S."/>
        </authorList>
    </citation>
    <scope>NUCLEOTIDE SEQUENCE [LARGE SCALE GENOMIC DNA]</scope>
    <source>
        <strain evidence="3">DSM 24091</strain>
    </source>
</reference>